<sequence>MALSMALTAVFTFIPSPIFFGYLIERVSGGVIPADSVLHRPVYLDIRLFADKACLVWGKSCTGSGNCWIYDSGAMRKLLNFTAAGE</sequence>
<evidence type="ECO:0000313" key="2">
    <source>
        <dbReference type="Proteomes" id="UP001159363"/>
    </source>
</evidence>
<keyword evidence="2" id="KW-1185">Reference proteome</keyword>
<reference evidence="1 2" key="1">
    <citation type="submission" date="2023-02" db="EMBL/GenBank/DDBJ databases">
        <title>LHISI_Scaffold_Assembly.</title>
        <authorList>
            <person name="Stuart O.P."/>
            <person name="Cleave R."/>
            <person name="Magrath M.J.L."/>
            <person name="Mikheyev A.S."/>
        </authorList>
    </citation>
    <scope>NUCLEOTIDE SEQUENCE [LARGE SCALE GENOMIC DNA]</scope>
    <source>
        <strain evidence="1">Daus_M_001</strain>
        <tissue evidence="1">Leg muscle</tissue>
    </source>
</reference>
<organism evidence="1 2">
    <name type="scientific">Dryococelus australis</name>
    <dbReference type="NCBI Taxonomy" id="614101"/>
    <lineage>
        <taxon>Eukaryota</taxon>
        <taxon>Metazoa</taxon>
        <taxon>Ecdysozoa</taxon>
        <taxon>Arthropoda</taxon>
        <taxon>Hexapoda</taxon>
        <taxon>Insecta</taxon>
        <taxon>Pterygota</taxon>
        <taxon>Neoptera</taxon>
        <taxon>Polyneoptera</taxon>
        <taxon>Phasmatodea</taxon>
        <taxon>Verophasmatodea</taxon>
        <taxon>Anareolatae</taxon>
        <taxon>Phasmatidae</taxon>
        <taxon>Eurycanthinae</taxon>
        <taxon>Dryococelus</taxon>
    </lineage>
</organism>
<dbReference type="EMBL" id="JARBHB010000007">
    <property type="protein sequence ID" value="KAJ8878585.1"/>
    <property type="molecule type" value="Genomic_DNA"/>
</dbReference>
<name>A0ABQ9H2T4_9NEOP</name>
<dbReference type="Proteomes" id="UP001159363">
    <property type="component" value="Chromosome 6"/>
</dbReference>
<dbReference type="Pfam" id="PF03137">
    <property type="entry name" value="OATP"/>
    <property type="match status" value="1"/>
</dbReference>
<accession>A0ABQ9H2T4</accession>
<evidence type="ECO:0000313" key="1">
    <source>
        <dbReference type="EMBL" id="KAJ8878585.1"/>
    </source>
</evidence>
<dbReference type="InterPro" id="IPR004156">
    <property type="entry name" value="OATP"/>
</dbReference>
<comment type="caution">
    <text evidence="1">The sequence shown here is derived from an EMBL/GenBank/DDBJ whole genome shotgun (WGS) entry which is preliminary data.</text>
</comment>
<protein>
    <submittedName>
        <fullName evidence="1">Uncharacterized protein</fullName>
    </submittedName>
</protein>
<gene>
    <name evidence="1" type="ORF">PR048_019166</name>
</gene>
<proteinExistence type="predicted"/>